<dbReference type="AlphaFoldDB" id="B7GM72"/>
<dbReference type="EMBL" id="CP000922">
    <property type="protein sequence ID" value="ACJ34974.1"/>
    <property type="molecule type" value="Genomic_DNA"/>
</dbReference>
<dbReference type="PROSITE" id="PS50043">
    <property type="entry name" value="HTH_LUXR_2"/>
    <property type="match status" value="1"/>
</dbReference>
<keyword evidence="1 5" id="KW-0597">Phosphoprotein</keyword>
<evidence type="ECO:0000256" key="5">
    <source>
        <dbReference type="PROSITE-ProRule" id="PRU00169"/>
    </source>
</evidence>
<dbReference type="Proteomes" id="UP000000742">
    <property type="component" value="Chromosome"/>
</dbReference>
<dbReference type="PANTHER" id="PTHR43214:SF43">
    <property type="entry name" value="TWO-COMPONENT RESPONSE REGULATOR"/>
    <property type="match status" value="1"/>
</dbReference>
<sequence>MRSTIRVLLIEDDKDWIQIISEELNCYQDIKIIGIAHCSEEALKAINKKDVDVVLMDIFLQDNCDGIELTAQLLEMKKEIKIIMLTSSDEDTIIFHAYTAGAIDYVVKSEFHEIIDAIRAAYENRSPIRPTIAHKIRKEFCKLRKKEQMTCSLTKTEISILKLIDQGYTQKEIANHLVISIQTVKNHVSRILKKLSAKNSKHAVCKAREMGFL</sequence>
<dbReference type="STRING" id="491915.Aflv_2621"/>
<dbReference type="PRINTS" id="PR00038">
    <property type="entry name" value="HTHLUXR"/>
</dbReference>
<dbReference type="InterPro" id="IPR001789">
    <property type="entry name" value="Sig_transdc_resp-reg_receiver"/>
</dbReference>
<evidence type="ECO:0000313" key="9">
    <source>
        <dbReference type="Proteomes" id="UP000000742"/>
    </source>
</evidence>
<dbReference type="KEGG" id="afl:Aflv_2621"/>
<dbReference type="SUPFAM" id="SSF46894">
    <property type="entry name" value="C-terminal effector domain of the bipartite response regulators"/>
    <property type="match status" value="1"/>
</dbReference>
<dbReference type="Pfam" id="PF00196">
    <property type="entry name" value="GerE"/>
    <property type="match status" value="1"/>
</dbReference>
<evidence type="ECO:0000259" key="6">
    <source>
        <dbReference type="PROSITE" id="PS50043"/>
    </source>
</evidence>
<keyword evidence="4" id="KW-0804">Transcription</keyword>
<dbReference type="PROSITE" id="PS50110">
    <property type="entry name" value="RESPONSE_REGULATORY"/>
    <property type="match status" value="1"/>
</dbReference>
<dbReference type="SMART" id="SM00421">
    <property type="entry name" value="HTH_LUXR"/>
    <property type="match status" value="1"/>
</dbReference>
<dbReference type="InterPro" id="IPR039420">
    <property type="entry name" value="WalR-like"/>
</dbReference>
<evidence type="ECO:0000256" key="3">
    <source>
        <dbReference type="ARBA" id="ARBA00023125"/>
    </source>
</evidence>
<dbReference type="HOGENOM" id="CLU_000445_90_10_9"/>
<accession>B7GM72</accession>
<dbReference type="InterPro" id="IPR000792">
    <property type="entry name" value="Tscrpt_reg_LuxR_C"/>
</dbReference>
<feature type="modified residue" description="4-aspartylphosphate" evidence="5">
    <location>
        <position position="57"/>
    </location>
</feature>
<dbReference type="InterPro" id="IPR011006">
    <property type="entry name" value="CheY-like_superfamily"/>
</dbReference>
<gene>
    <name evidence="8" type="primary">yvqC</name>
    <name evidence="8" type="ordered locus">Aflv_2621</name>
</gene>
<dbReference type="RefSeq" id="WP_012576111.1">
    <property type="nucleotide sequence ID" value="NC_011567.1"/>
</dbReference>
<dbReference type="CDD" id="cd17535">
    <property type="entry name" value="REC_NarL-like"/>
    <property type="match status" value="1"/>
</dbReference>
<feature type="domain" description="HTH luxR-type" evidence="6">
    <location>
        <begin position="146"/>
        <end position="211"/>
    </location>
</feature>
<feature type="domain" description="Response regulatory" evidence="7">
    <location>
        <begin position="6"/>
        <end position="123"/>
    </location>
</feature>
<dbReference type="SUPFAM" id="SSF52172">
    <property type="entry name" value="CheY-like"/>
    <property type="match status" value="1"/>
</dbReference>
<dbReference type="CDD" id="cd06170">
    <property type="entry name" value="LuxR_C_like"/>
    <property type="match status" value="1"/>
</dbReference>
<proteinExistence type="predicted"/>
<dbReference type="Pfam" id="PF00072">
    <property type="entry name" value="Response_reg"/>
    <property type="match status" value="1"/>
</dbReference>
<dbReference type="SMART" id="SM00448">
    <property type="entry name" value="REC"/>
    <property type="match status" value="1"/>
</dbReference>
<evidence type="ECO:0000256" key="4">
    <source>
        <dbReference type="ARBA" id="ARBA00023163"/>
    </source>
</evidence>
<dbReference type="GO" id="GO:0003677">
    <property type="term" value="F:DNA binding"/>
    <property type="evidence" value="ECO:0007669"/>
    <property type="project" value="UniProtKB-KW"/>
</dbReference>
<keyword evidence="2" id="KW-0805">Transcription regulation</keyword>
<keyword evidence="3 8" id="KW-0238">DNA-binding</keyword>
<dbReference type="PANTHER" id="PTHR43214">
    <property type="entry name" value="TWO-COMPONENT RESPONSE REGULATOR"/>
    <property type="match status" value="1"/>
</dbReference>
<dbReference type="InterPro" id="IPR058245">
    <property type="entry name" value="NreC/VraR/RcsB-like_REC"/>
</dbReference>
<reference evidence="8 9" key="1">
    <citation type="journal article" date="2008" name="Genome Biol.">
        <title>Encapsulated in silica: genome, proteome and physiology of the thermophilic bacterium Anoxybacillus flavithermus WK1.</title>
        <authorList>
            <person name="Saw J.H."/>
            <person name="Mountain B.W."/>
            <person name="Feng L."/>
            <person name="Omelchenko M.V."/>
            <person name="Hou S."/>
            <person name="Saito J.A."/>
            <person name="Stott M.B."/>
            <person name="Li D."/>
            <person name="Zhao G."/>
            <person name="Wu J."/>
            <person name="Galperin M.Y."/>
            <person name="Koonin E.V."/>
            <person name="Makarova K.S."/>
            <person name="Wolf Y.I."/>
            <person name="Rigden D.J."/>
            <person name="Dunfield P.F."/>
            <person name="Wang L."/>
            <person name="Alam M."/>
        </authorList>
    </citation>
    <scope>NUCLEOTIDE SEQUENCE [LARGE SCALE GENOMIC DNA]</scope>
    <source>
        <strain evidence="9">DSM 21510 / WK1</strain>
    </source>
</reference>
<dbReference type="GO" id="GO:0006355">
    <property type="term" value="P:regulation of DNA-templated transcription"/>
    <property type="evidence" value="ECO:0007669"/>
    <property type="project" value="InterPro"/>
</dbReference>
<dbReference type="GO" id="GO:0000160">
    <property type="term" value="P:phosphorelay signal transduction system"/>
    <property type="evidence" value="ECO:0007669"/>
    <property type="project" value="InterPro"/>
</dbReference>
<evidence type="ECO:0000256" key="1">
    <source>
        <dbReference type="ARBA" id="ARBA00022553"/>
    </source>
</evidence>
<evidence type="ECO:0000259" key="7">
    <source>
        <dbReference type="PROSITE" id="PS50110"/>
    </source>
</evidence>
<dbReference type="eggNOG" id="COG2197">
    <property type="taxonomic scope" value="Bacteria"/>
</dbReference>
<protein>
    <submittedName>
        <fullName evidence="8">DNA-binding response regulator, NarL family (REC-HTH domains)</fullName>
    </submittedName>
</protein>
<evidence type="ECO:0000313" key="8">
    <source>
        <dbReference type="EMBL" id="ACJ34974.1"/>
    </source>
</evidence>
<dbReference type="PATRIC" id="fig|491915.6.peg.2701"/>
<evidence type="ECO:0000256" key="2">
    <source>
        <dbReference type="ARBA" id="ARBA00023015"/>
    </source>
</evidence>
<organism evidence="8 9">
    <name type="scientific">Anoxybacillus flavithermus (strain DSM 21510 / WK1)</name>
    <dbReference type="NCBI Taxonomy" id="491915"/>
    <lineage>
        <taxon>Bacteria</taxon>
        <taxon>Bacillati</taxon>
        <taxon>Bacillota</taxon>
        <taxon>Bacilli</taxon>
        <taxon>Bacillales</taxon>
        <taxon>Anoxybacillaceae</taxon>
        <taxon>Anoxybacillus</taxon>
    </lineage>
</organism>
<dbReference type="Gene3D" id="3.40.50.2300">
    <property type="match status" value="1"/>
</dbReference>
<dbReference type="InterPro" id="IPR016032">
    <property type="entry name" value="Sig_transdc_resp-reg_C-effctor"/>
</dbReference>
<name>B7GM72_ANOFW</name>
<dbReference type="GeneID" id="7038894"/>